<dbReference type="Gramene" id="AUR62016484-RA">
    <property type="protein sequence ID" value="AUR62016484-RA:cds"/>
    <property type="gene ID" value="AUR62016484"/>
</dbReference>
<dbReference type="EnsemblPlants" id="AUR62016484-RA">
    <property type="protein sequence ID" value="AUR62016484-RA:cds"/>
    <property type="gene ID" value="AUR62016484"/>
</dbReference>
<accession>A0A803LNF5</accession>
<keyword evidence="2" id="KW-1185">Reference proteome</keyword>
<protein>
    <submittedName>
        <fullName evidence="1">Uncharacterized protein</fullName>
    </submittedName>
</protein>
<organism evidence="1 2">
    <name type="scientific">Chenopodium quinoa</name>
    <name type="common">Quinoa</name>
    <dbReference type="NCBI Taxonomy" id="63459"/>
    <lineage>
        <taxon>Eukaryota</taxon>
        <taxon>Viridiplantae</taxon>
        <taxon>Streptophyta</taxon>
        <taxon>Embryophyta</taxon>
        <taxon>Tracheophyta</taxon>
        <taxon>Spermatophyta</taxon>
        <taxon>Magnoliopsida</taxon>
        <taxon>eudicotyledons</taxon>
        <taxon>Gunneridae</taxon>
        <taxon>Pentapetalae</taxon>
        <taxon>Caryophyllales</taxon>
        <taxon>Chenopodiaceae</taxon>
        <taxon>Chenopodioideae</taxon>
        <taxon>Atripliceae</taxon>
        <taxon>Chenopodium</taxon>
    </lineage>
</organism>
<dbReference type="Gene3D" id="3.80.10.10">
    <property type="entry name" value="Ribonuclease Inhibitor"/>
    <property type="match status" value="1"/>
</dbReference>
<dbReference type="InterPro" id="IPR032675">
    <property type="entry name" value="LRR_dom_sf"/>
</dbReference>
<sequence length="173" mass="20018">MIFGRLEHERDQESISLVCKRFLSIINSLKVSLKIPEYTTISTISRLVQRFPNLKQIQFSDFRGDLNEAVVVIARSGLDLEELLDMAHDRYKRAVWLEELGSNMRNLKVLRFAGGERDADLVRVADSFPQLEELHMRDRVKDDDGKLIVATDKGIDYMSLKLKRLRKIELSVV</sequence>
<dbReference type="SUPFAM" id="SSF52047">
    <property type="entry name" value="RNI-like"/>
    <property type="match status" value="1"/>
</dbReference>
<evidence type="ECO:0000313" key="1">
    <source>
        <dbReference type="EnsemblPlants" id="AUR62016484-RA:cds"/>
    </source>
</evidence>
<dbReference type="AlphaFoldDB" id="A0A803LNF5"/>
<reference evidence="1" key="1">
    <citation type="journal article" date="2017" name="Nature">
        <title>The genome of Chenopodium quinoa.</title>
        <authorList>
            <person name="Jarvis D.E."/>
            <person name="Ho Y.S."/>
            <person name="Lightfoot D.J."/>
            <person name="Schmoeckel S.M."/>
            <person name="Li B."/>
            <person name="Borm T.J.A."/>
            <person name="Ohyanagi H."/>
            <person name="Mineta K."/>
            <person name="Michell C.T."/>
            <person name="Saber N."/>
            <person name="Kharbatia N.M."/>
            <person name="Rupper R.R."/>
            <person name="Sharp A.R."/>
            <person name="Dally N."/>
            <person name="Boughton B.A."/>
            <person name="Woo Y.H."/>
            <person name="Gao G."/>
            <person name="Schijlen E.G.W.M."/>
            <person name="Guo X."/>
            <person name="Momin A.A."/>
            <person name="Negrao S."/>
            <person name="Al-Babili S."/>
            <person name="Gehring C."/>
            <person name="Roessner U."/>
            <person name="Jung C."/>
            <person name="Murphy K."/>
            <person name="Arold S.T."/>
            <person name="Gojobori T."/>
            <person name="van der Linden C.G."/>
            <person name="van Loo E.N."/>
            <person name="Jellen E.N."/>
            <person name="Maughan P.J."/>
            <person name="Tester M."/>
        </authorList>
    </citation>
    <scope>NUCLEOTIDE SEQUENCE [LARGE SCALE GENOMIC DNA]</scope>
    <source>
        <strain evidence="1">cv. PI 614886</strain>
    </source>
</reference>
<reference evidence="1" key="2">
    <citation type="submission" date="2021-03" db="UniProtKB">
        <authorList>
            <consortium name="EnsemblPlants"/>
        </authorList>
    </citation>
    <scope>IDENTIFICATION</scope>
</reference>
<proteinExistence type="predicted"/>
<evidence type="ECO:0000313" key="2">
    <source>
        <dbReference type="Proteomes" id="UP000596660"/>
    </source>
</evidence>
<dbReference type="Proteomes" id="UP000596660">
    <property type="component" value="Unplaced"/>
</dbReference>
<name>A0A803LNF5_CHEQI</name>